<reference evidence="3" key="1">
    <citation type="submission" date="2025-08" db="UniProtKB">
        <authorList>
            <consortium name="RefSeq"/>
        </authorList>
    </citation>
    <scope>IDENTIFICATION</scope>
    <source>
        <strain evidence="3">OHB3-1</strain>
    </source>
</reference>
<dbReference type="SUPFAM" id="SSF53098">
    <property type="entry name" value="Ribonuclease H-like"/>
    <property type="match status" value="1"/>
</dbReference>
<dbReference type="PANTHER" id="PTHR37984:SF5">
    <property type="entry name" value="PROTEIN NYNRIN-LIKE"/>
    <property type="match status" value="1"/>
</dbReference>
<dbReference type="OrthoDB" id="1723222at2759"/>
<accession>A0A6J1DM25</accession>
<dbReference type="AlphaFoldDB" id="A0A6J1DM25"/>
<sequence length="221" mass="26346">MHRNIFTRFGIPRVLISDEGSHFVNKVMATLLAKYNVKHKVSTAYHPQTNGQAKVSNREMKSILKKVVNTNRRDWSFKLDDALWKREHFWAVKQLNMDLTTAREVKKHQLLELDEFRREAYKNAKIYKEKTKVWHDRKIKQRTFEPGQRVLLFNSRLKLFLGKLKSRWSSSFTVMLVYPQGVIIVRGDNSEREFTVNGQRLKHYWGEEMLRQMDTHQPKTA</sequence>
<dbReference type="PANTHER" id="PTHR37984">
    <property type="entry name" value="PROTEIN CBG26694"/>
    <property type="match status" value="1"/>
</dbReference>
<name>A0A6J1DM25_MOMCH</name>
<dbReference type="InterPro" id="IPR036397">
    <property type="entry name" value="RNaseH_sf"/>
</dbReference>
<protein>
    <submittedName>
        <fullName evidence="3">Uncharacterized protein LOC111021814</fullName>
    </submittedName>
</protein>
<proteinExistence type="predicted"/>
<dbReference type="PROSITE" id="PS50994">
    <property type="entry name" value="INTEGRASE"/>
    <property type="match status" value="1"/>
</dbReference>
<dbReference type="KEGG" id="mcha:111021814"/>
<keyword evidence="2" id="KW-1185">Reference proteome</keyword>
<dbReference type="Gene3D" id="3.30.420.10">
    <property type="entry name" value="Ribonuclease H-like superfamily/Ribonuclease H"/>
    <property type="match status" value="1"/>
</dbReference>
<feature type="domain" description="Integrase catalytic" evidence="1">
    <location>
        <begin position="1"/>
        <end position="123"/>
    </location>
</feature>
<evidence type="ECO:0000259" key="1">
    <source>
        <dbReference type="PROSITE" id="PS50994"/>
    </source>
</evidence>
<dbReference type="RefSeq" id="XP_022154587.1">
    <property type="nucleotide sequence ID" value="XM_022298895.1"/>
</dbReference>
<dbReference type="Proteomes" id="UP000504603">
    <property type="component" value="Unplaced"/>
</dbReference>
<dbReference type="InterPro" id="IPR001584">
    <property type="entry name" value="Integrase_cat-core"/>
</dbReference>
<dbReference type="GO" id="GO:0003676">
    <property type="term" value="F:nucleic acid binding"/>
    <property type="evidence" value="ECO:0007669"/>
    <property type="project" value="InterPro"/>
</dbReference>
<dbReference type="GeneID" id="111021814"/>
<dbReference type="GO" id="GO:0015074">
    <property type="term" value="P:DNA integration"/>
    <property type="evidence" value="ECO:0007669"/>
    <property type="project" value="InterPro"/>
</dbReference>
<organism evidence="2 3">
    <name type="scientific">Momordica charantia</name>
    <name type="common">Bitter gourd</name>
    <name type="synonym">Balsam pear</name>
    <dbReference type="NCBI Taxonomy" id="3673"/>
    <lineage>
        <taxon>Eukaryota</taxon>
        <taxon>Viridiplantae</taxon>
        <taxon>Streptophyta</taxon>
        <taxon>Embryophyta</taxon>
        <taxon>Tracheophyta</taxon>
        <taxon>Spermatophyta</taxon>
        <taxon>Magnoliopsida</taxon>
        <taxon>eudicotyledons</taxon>
        <taxon>Gunneridae</taxon>
        <taxon>Pentapetalae</taxon>
        <taxon>rosids</taxon>
        <taxon>fabids</taxon>
        <taxon>Cucurbitales</taxon>
        <taxon>Cucurbitaceae</taxon>
        <taxon>Momordiceae</taxon>
        <taxon>Momordica</taxon>
    </lineage>
</organism>
<evidence type="ECO:0000313" key="3">
    <source>
        <dbReference type="RefSeq" id="XP_022154587.1"/>
    </source>
</evidence>
<gene>
    <name evidence="3" type="primary">LOC111021814</name>
</gene>
<evidence type="ECO:0000313" key="2">
    <source>
        <dbReference type="Proteomes" id="UP000504603"/>
    </source>
</evidence>
<dbReference type="InterPro" id="IPR050951">
    <property type="entry name" value="Retrovirus_Pol_polyprotein"/>
</dbReference>
<dbReference type="InterPro" id="IPR012337">
    <property type="entry name" value="RNaseH-like_sf"/>
</dbReference>